<dbReference type="EMBL" id="JAYMGO010000227">
    <property type="protein sequence ID" value="KAL1246537.1"/>
    <property type="molecule type" value="Genomic_DNA"/>
</dbReference>
<reference evidence="1 2" key="1">
    <citation type="submission" date="2023-09" db="EMBL/GenBank/DDBJ databases">
        <authorList>
            <person name="Wang M."/>
        </authorList>
    </citation>
    <scope>NUCLEOTIDE SEQUENCE [LARGE SCALE GENOMIC DNA]</scope>
    <source>
        <strain evidence="1">GT-2023</strain>
        <tissue evidence="1">Liver</tissue>
    </source>
</reference>
<evidence type="ECO:0000313" key="2">
    <source>
        <dbReference type="Proteomes" id="UP001558613"/>
    </source>
</evidence>
<organism evidence="1 2">
    <name type="scientific">Cirrhinus molitorella</name>
    <name type="common">mud carp</name>
    <dbReference type="NCBI Taxonomy" id="172907"/>
    <lineage>
        <taxon>Eukaryota</taxon>
        <taxon>Metazoa</taxon>
        <taxon>Chordata</taxon>
        <taxon>Craniata</taxon>
        <taxon>Vertebrata</taxon>
        <taxon>Euteleostomi</taxon>
        <taxon>Actinopterygii</taxon>
        <taxon>Neopterygii</taxon>
        <taxon>Teleostei</taxon>
        <taxon>Ostariophysi</taxon>
        <taxon>Cypriniformes</taxon>
        <taxon>Cyprinidae</taxon>
        <taxon>Labeoninae</taxon>
        <taxon>Labeonini</taxon>
        <taxon>Cirrhinus</taxon>
    </lineage>
</organism>
<protein>
    <recommendedName>
        <fullName evidence="3">Nuclease HARBI1</fullName>
    </recommendedName>
</protein>
<evidence type="ECO:0008006" key="3">
    <source>
        <dbReference type="Google" id="ProtNLM"/>
    </source>
</evidence>
<keyword evidence="2" id="KW-1185">Reference proteome</keyword>
<comment type="caution">
    <text evidence="1">The sequence shown here is derived from an EMBL/GenBank/DDBJ whole genome shotgun (WGS) entry which is preliminary data.</text>
</comment>
<sequence>MQRYRRHLVHRRRRYLSFIQILMAYTQQEVSRLLRYTGLNRSMPVLQIYFDAERDMRPDYRLRRKSVSNLIQILLNMNPHNHGWGKHLEVLIFIYWLAHALSYRVTSRTFSIPKSTVCRVVHKIACEIKNAVAAGWVICYPRPDQLHAIGLGFAQLARHTAFQKAVGAIDGCHIRIKPPGRNKEDYFNYKQFYSIQMQAV</sequence>
<accession>A0ABR3L4D7</accession>
<gene>
    <name evidence="1" type="ORF">QQF64_034582</name>
</gene>
<dbReference type="Proteomes" id="UP001558613">
    <property type="component" value="Unassembled WGS sequence"/>
</dbReference>
<name>A0ABR3L4D7_9TELE</name>
<proteinExistence type="predicted"/>
<evidence type="ECO:0000313" key="1">
    <source>
        <dbReference type="EMBL" id="KAL1246537.1"/>
    </source>
</evidence>